<gene>
    <name evidence="2" type="ORF">BCR37DRAFT_394115</name>
</gene>
<feature type="region of interest" description="Disordered" evidence="1">
    <location>
        <begin position="98"/>
        <end position="189"/>
    </location>
</feature>
<accession>A0A1Y2F7Q2</accession>
<proteinExistence type="predicted"/>
<sequence length="189" mass="20608">MSINGHHIFEDLTSNEMSSSSWQSTSSVPRHLSRASAGHKFQGLTASVASMWDDMDAWHNPFDPASRSSSISSVASKSHPLQRLLFEEKHILNNANAARPSAHEVYHRRTRSNSVSMARPRPDTLVSGTQMSGAWCMPGNSQATRPGYKGRAMSTSVLGSSPRGSQVPHHALARVKDEQQEWAVGGDSD</sequence>
<name>A0A1Y2F7Q2_PROLT</name>
<evidence type="ECO:0000313" key="3">
    <source>
        <dbReference type="Proteomes" id="UP000193685"/>
    </source>
</evidence>
<evidence type="ECO:0000313" key="2">
    <source>
        <dbReference type="EMBL" id="ORY79376.1"/>
    </source>
</evidence>
<protein>
    <submittedName>
        <fullName evidence="2">Uncharacterized protein</fullName>
    </submittedName>
</protein>
<reference evidence="2 3" key="1">
    <citation type="submission" date="2016-07" db="EMBL/GenBank/DDBJ databases">
        <title>Pervasive Adenine N6-methylation of Active Genes in Fungi.</title>
        <authorList>
            <consortium name="DOE Joint Genome Institute"/>
            <person name="Mondo S.J."/>
            <person name="Dannebaum R.O."/>
            <person name="Kuo R.C."/>
            <person name="Labutti K."/>
            <person name="Haridas S."/>
            <person name="Kuo A."/>
            <person name="Salamov A."/>
            <person name="Ahrendt S.R."/>
            <person name="Lipzen A."/>
            <person name="Sullivan W."/>
            <person name="Andreopoulos W.B."/>
            <person name="Clum A."/>
            <person name="Lindquist E."/>
            <person name="Daum C."/>
            <person name="Ramamoorthy G.K."/>
            <person name="Gryganskyi A."/>
            <person name="Culley D."/>
            <person name="Magnuson J.K."/>
            <person name="James T.Y."/>
            <person name="O'Malley M.A."/>
            <person name="Stajich J.E."/>
            <person name="Spatafora J.W."/>
            <person name="Visel A."/>
            <person name="Grigoriev I.V."/>
        </authorList>
    </citation>
    <scope>NUCLEOTIDE SEQUENCE [LARGE SCALE GENOMIC DNA]</scope>
    <source>
        <strain evidence="2 3">12-1054</strain>
    </source>
</reference>
<organism evidence="2 3">
    <name type="scientific">Protomyces lactucae-debilis</name>
    <dbReference type="NCBI Taxonomy" id="2754530"/>
    <lineage>
        <taxon>Eukaryota</taxon>
        <taxon>Fungi</taxon>
        <taxon>Dikarya</taxon>
        <taxon>Ascomycota</taxon>
        <taxon>Taphrinomycotina</taxon>
        <taxon>Taphrinomycetes</taxon>
        <taxon>Taphrinales</taxon>
        <taxon>Protomycetaceae</taxon>
        <taxon>Protomyces</taxon>
    </lineage>
</organism>
<dbReference type="Proteomes" id="UP000193685">
    <property type="component" value="Unassembled WGS sequence"/>
</dbReference>
<dbReference type="RefSeq" id="XP_040723747.1">
    <property type="nucleotide sequence ID" value="XM_040871411.1"/>
</dbReference>
<keyword evidence="3" id="KW-1185">Reference proteome</keyword>
<comment type="caution">
    <text evidence="2">The sequence shown here is derived from an EMBL/GenBank/DDBJ whole genome shotgun (WGS) entry which is preliminary data.</text>
</comment>
<feature type="compositionally biased region" description="Polar residues" evidence="1">
    <location>
        <begin position="153"/>
        <end position="164"/>
    </location>
</feature>
<dbReference type="AlphaFoldDB" id="A0A1Y2F7Q2"/>
<evidence type="ECO:0000256" key="1">
    <source>
        <dbReference type="SAM" id="MobiDB-lite"/>
    </source>
</evidence>
<dbReference type="GeneID" id="63788010"/>
<dbReference type="EMBL" id="MCFI01000015">
    <property type="protein sequence ID" value="ORY79376.1"/>
    <property type="molecule type" value="Genomic_DNA"/>
</dbReference>